<protein>
    <submittedName>
        <fullName evidence="1">Nitrogen regulatory protein P-II family</fullName>
    </submittedName>
</protein>
<comment type="caution">
    <text evidence="1">The sequence shown here is derived from an EMBL/GenBank/DDBJ whole genome shotgun (WGS) entry which is preliminary data.</text>
</comment>
<dbReference type="Proteomes" id="UP000244089">
    <property type="component" value="Unassembled WGS sequence"/>
</dbReference>
<sequence length="110" mass="12361">MKKVEAFIRSDKLNELVTKLNSMGLKELNILEAKNFNQDLIDLADSDLKIKFTPMMRIEFVINYTEVDKYVEAIKNTVQTGESGDGKIYVSDIENSVKISTGEEGLKAIA</sequence>
<dbReference type="Pfam" id="PF00543">
    <property type="entry name" value="P-II"/>
    <property type="match status" value="1"/>
</dbReference>
<dbReference type="GO" id="GO:0005524">
    <property type="term" value="F:ATP binding"/>
    <property type="evidence" value="ECO:0007669"/>
    <property type="project" value="TreeGrafter"/>
</dbReference>
<dbReference type="SMART" id="SM00938">
    <property type="entry name" value="P-II"/>
    <property type="match status" value="1"/>
</dbReference>
<dbReference type="InterPro" id="IPR002187">
    <property type="entry name" value="N-reg_PII"/>
</dbReference>
<name>A0A2T5RJS5_9FIRM</name>
<evidence type="ECO:0000313" key="4">
    <source>
        <dbReference type="Proteomes" id="UP000295176"/>
    </source>
</evidence>
<dbReference type="OrthoDB" id="9802729at2"/>
<evidence type="ECO:0000313" key="3">
    <source>
        <dbReference type="Proteomes" id="UP000244089"/>
    </source>
</evidence>
<evidence type="ECO:0000313" key="1">
    <source>
        <dbReference type="EMBL" id="PTV98927.1"/>
    </source>
</evidence>
<reference evidence="1 3" key="1">
    <citation type="submission" date="2018-04" db="EMBL/GenBank/DDBJ databases">
        <title>Subsurface microbial communities from deep shales in Ohio and West Virginia, USA.</title>
        <authorList>
            <person name="Wrighton K."/>
        </authorList>
    </citation>
    <scope>NUCLEOTIDE SEQUENCE [LARGE SCALE GENOMIC DNA]</scope>
    <source>
        <strain evidence="2 4">MSL 7</strain>
        <strain evidence="1 3">WC1</strain>
    </source>
</reference>
<dbReference type="PRINTS" id="PR00340">
    <property type="entry name" value="PIIGLNB"/>
</dbReference>
<dbReference type="AlphaFoldDB" id="A0A2T5RJS5"/>
<proteinExistence type="predicted"/>
<dbReference type="InterPro" id="IPR011322">
    <property type="entry name" value="N-reg_PII-like_a/b"/>
</dbReference>
<dbReference type="Proteomes" id="UP000295176">
    <property type="component" value="Unassembled WGS sequence"/>
</dbReference>
<dbReference type="PANTHER" id="PTHR30115:SF11">
    <property type="entry name" value="NITROGEN REGULATORY PROTEIN P-II HOMOLOG"/>
    <property type="match status" value="1"/>
</dbReference>
<dbReference type="InterPro" id="IPR015867">
    <property type="entry name" value="N-reg_PII/ATP_PRibTrfase_C"/>
</dbReference>
<dbReference type="RefSeq" id="WP_108140012.1">
    <property type="nucleotide sequence ID" value="NZ_QAXS01000013.1"/>
</dbReference>
<dbReference type="EMBL" id="SNXX01000027">
    <property type="protein sequence ID" value="TDP89017.1"/>
    <property type="molecule type" value="Genomic_DNA"/>
</dbReference>
<organism evidence="1 3">
    <name type="scientific">Halanaerobium saccharolyticum</name>
    <dbReference type="NCBI Taxonomy" id="43595"/>
    <lineage>
        <taxon>Bacteria</taxon>
        <taxon>Bacillati</taxon>
        <taxon>Bacillota</taxon>
        <taxon>Clostridia</taxon>
        <taxon>Halanaerobiales</taxon>
        <taxon>Halanaerobiaceae</taxon>
        <taxon>Halanaerobium</taxon>
    </lineage>
</organism>
<dbReference type="EMBL" id="QAXS01000013">
    <property type="protein sequence ID" value="PTV98927.1"/>
    <property type="molecule type" value="Genomic_DNA"/>
</dbReference>
<accession>A0A2T5RJS5</accession>
<dbReference type="GO" id="GO:0005829">
    <property type="term" value="C:cytosol"/>
    <property type="evidence" value="ECO:0007669"/>
    <property type="project" value="TreeGrafter"/>
</dbReference>
<evidence type="ECO:0000313" key="2">
    <source>
        <dbReference type="EMBL" id="TDP89017.1"/>
    </source>
</evidence>
<dbReference type="PROSITE" id="PS51343">
    <property type="entry name" value="PII_GLNB_DOM"/>
    <property type="match status" value="1"/>
</dbReference>
<dbReference type="Gene3D" id="3.30.70.120">
    <property type="match status" value="1"/>
</dbReference>
<dbReference type="GO" id="GO:0006808">
    <property type="term" value="P:regulation of nitrogen utilization"/>
    <property type="evidence" value="ECO:0007669"/>
    <property type="project" value="InterPro"/>
</dbReference>
<dbReference type="GO" id="GO:0030234">
    <property type="term" value="F:enzyme regulator activity"/>
    <property type="evidence" value="ECO:0007669"/>
    <property type="project" value="InterPro"/>
</dbReference>
<gene>
    <name evidence="2" type="ORF">C7957_12716</name>
    <name evidence="1" type="ORF">C8C76_11359</name>
</gene>
<dbReference type="PANTHER" id="PTHR30115">
    <property type="entry name" value="NITROGEN REGULATORY PROTEIN P-II"/>
    <property type="match status" value="1"/>
</dbReference>
<dbReference type="SUPFAM" id="SSF54913">
    <property type="entry name" value="GlnB-like"/>
    <property type="match status" value="1"/>
</dbReference>